<dbReference type="SUPFAM" id="SSF51905">
    <property type="entry name" value="FAD/NAD(P)-binding domain"/>
    <property type="match status" value="1"/>
</dbReference>
<dbReference type="SUPFAM" id="SSF54373">
    <property type="entry name" value="FAD-linked reductases, C-terminal domain"/>
    <property type="match status" value="1"/>
</dbReference>
<dbReference type="Gene3D" id="3.50.50.60">
    <property type="entry name" value="FAD/NAD(P)-binding domain"/>
    <property type="match status" value="1"/>
</dbReference>
<dbReference type="InterPro" id="IPR002938">
    <property type="entry name" value="FAD-bd"/>
</dbReference>
<evidence type="ECO:0000256" key="1">
    <source>
        <dbReference type="ARBA" id="ARBA00007992"/>
    </source>
</evidence>
<gene>
    <name evidence="8" type="ORF">DFH08DRAFT_917981</name>
</gene>
<keyword evidence="6" id="KW-0812">Transmembrane</keyword>
<evidence type="ECO:0000256" key="2">
    <source>
        <dbReference type="ARBA" id="ARBA00022630"/>
    </source>
</evidence>
<evidence type="ECO:0000259" key="7">
    <source>
        <dbReference type="Pfam" id="PF01494"/>
    </source>
</evidence>
<dbReference type="InterPro" id="IPR050493">
    <property type="entry name" value="FAD-dep_Monooxygenase_BioMet"/>
</dbReference>
<keyword evidence="4" id="KW-0560">Oxidoreductase</keyword>
<reference evidence="8" key="1">
    <citation type="submission" date="2023-03" db="EMBL/GenBank/DDBJ databases">
        <title>Massive genome expansion in bonnet fungi (Mycena s.s.) driven by repeated elements and novel gene families across ecological guilds.</title>
        <authorList>
            <consortium name="Lawrence Berkeley National Laboratory"/>
            <person name="Harder C.B."/>
            <person name="Miyauchi S."/>
            <person name="Viragh M."/>
            <person name="Kuo A."/>
            <person name="Thoen E."/>
            <person name="Andreopoulos B."/>
            <person name="Lu D."/>
            <person name="Skrede I."/>
            <person name="Drula E."/>
            <person name="Henrissat B."/>
            <person name="Morin E."/>
            <person name="Kohler A."/>
            <person name="Barry K."/>
            <person name="LaButti K."/>
            <person name="Morin E."/>
            <person name="Salamov A."/>
            <person name="Lipzen A."/>
            <person name="Mereny Z."/>
            <person name="Hegedus B."/>
            <person name="Baldrian P."/>
            <person name="Stursova M."/>
            <person name="Weitz H."/>
            <person name="Taylor A."/>
            <person name="Grigoriev I.V."/>
            <person name="Nagy L.G."/>
            <person name="Martin F."/>
            <person name="Kauserud H."/>
        </authorList>
    </citation>
    <scope>NUCLEOTIDE SEQUENCE</scope>
    <source>
        <strain evidence="8">CBHHK002</strain>
    </source>
</reference>
<dbReference type="Pfam" id="PF01494">
    <property type="entry name" value="FAD_binding_3"/>
    <property type="match status" value="1"/>
</dbReference>
<proteinExistence type="inferred from homology"/>
<evidence type="ECO:0000256" key="3">
    <source>
        <dbReference type="ARBA" id="ARBA00022827"/>
    </source>
</evidence>
<evidence type="ECO:0000313" key="9">
    <source>
        <dbReference type="Proteomes" id="UP001218218"/>
    </source>
</evidence>
<dbReference type="InterPro" id="IPR036188">
    <property type="entry name" value="FAD/NAD-bd_sf"/>
</dbReference>
<organism evidence="8 9">
    <name type="scientific">Mycena albidolilacea</name>
    <dbReference type="NCBI Taxonomy" id="1033008"/>
    <lineage>
        <taxon>Eukaryota</taxon>
        <taxon>Fungi</taxon>
        <taxon>Dikarya</taxon>
        <taxon>Basidiomycota</taxon>
        <taxon>Agaricomycotina</taxon>
        <taxon>Agaricomycetes</taxon>
        <taxon>Agaricomycetidae</taxon>
        <taxon>Agaricales</taxon>
        <taxon>Marasmiineae</taxon>
        <taxon>Mycenaceae</taxon>
        <taxon>Mycena</taxon>
    </lineage>
</organism>
<keyword evidence="2" id="KW-0285">Flavoprotein</keyword>
<keyword evidence="6" id="KW-0472">Membrane</keyword>
<dbReference type="GO" id="GO:0004497">
    <property type="term" value="F:monooxygenase activity"/>
    <property type="evidence" value="ECO:0007669"/>
    <property type="project" value="UniProtKB-KW"/>
</dbReference>
<evidence type="ECO:0000313" key="8">
    <source>
        <dbReference type="EMBL" id="KAJ7312667.1"/>
    </source>
</evidence>
<dbReference type="PRINTS" id="PR00420">
    <property type="entry name" value="RNGMNOXGNASE"/>
</dbReference>
<evidence type="ECO:0000256" key="5">
    <source>
        <dbReference type="ARBA" id="ARBA00023033"/>
    </source>
</evidence>
<evidence type="ECO:0000256" key="6">
    <source>
        <dbReference type="SAM" id="Phobius"/>
    </source>
</evidence>
<evidence type="ECO:0000256" key="4">
    <source>
        <dbReference type="ARBA" id="ARBA00023002"/>
    </source>
</evidence>
<dbReference type="PANTHER" id="PTHR13789">
    <property type="entry name" value="MONOOXYGENASE"/>
    <property type="match status" value="1"/>
</dbReference>
<keyword evidence="6" id="KW-1133">Transmembrane helix</keyword>
<feature type="domain" description="FAD-binding" evidence="7">
    <location>
        <begin position="13"/>
        <end position="361"/>
    </location>
</feature>
<feature type="transmembrane region" description="Helical" evidence="6">
    <location>
        <begin position="12"/>
        <end position="29"/>
    </location>
</feature>
<name>A0AAD6Z907_9AGAR</name>
<comment type="similarity">
    <text evidence="1">Belongs to the paxM FAD-dependent monooxygenase family.</text>
</comment>
<dbReference type="GO" id="GO:0071949">
    <property type="term" value="F:FAD binding"/>
    <property type="evidence" value="ECO:0007669"/>
    <property type="project" value="InterPro"/>
</dbReference>
<dbReference type="AlphaFoldDB" id="A0AAD6Z907"/>
<protein>
    <submittedName>
        <fullName evidence="8">FAD/NAD(P)-binding domain-containing protein</fullName>
    </submittedName>
</protein>
<dbReference type="Proteomes" id="UP001218218">
    <property type="component" value="Unassembled WGS sequence"/>
</dbReference>
<comment type="caution">
    <text evidence="8">The sequence shown here is derived from an EMBL/GenBank/DDBJ whole genome shotgun (WGS) entry which is preliminary data.</text>
</comment>
<dbReference type="EMBL" id="JARIHO010000070">
    <property type="protein sequence ID" value="KAJ7312667.1"/>
    <property type="molecule type" value="Genomic_DNA"/>
</dbReference>
<keyword evidence="9" id="KW-1185">Reference proteome</keyword>
<sequence>MSAPTANSRPLNIAIVGAGLGGLSAAIALRRQGHLVKVFEASLVNKEIGAAIGVPPNSMRVLEAICGAVTIEGADGGEGRTMLFKDQAKHYGRVNSVFFLAACCLCHRMALHEELKRLALGEEGTGTPVQISLGKEIANCDPEAGTLTSQAGETYEADVIIGADGIRSTMRTVVLGSSVVAPATKICAFRWTVDASKLEGRPELDWVLKDGVTGARLVGEADSGHIFLYPCQDATLINVTMMHPDTRDQDKHSWYSRVTREDVLREYKDFGPPFKAFIELAEDPINLWQLRKIPLLPTWTKARLALVGDAAHATFPTLGQGAVMAVEDSAALGCMLPYGTKPEEVPSRLAAYQDVRKARGEFVCIDSLEQITIPSKRGLFMRSEHMQDMLNGYDAIAVAQEHFHKTFIKF</sequence>
<dbReference type="PANTHER" id="PTHR13789:SF314">
    <property type="entry name" value="FAD-BINDING DOMAIN-CONTAINING PROTEIN"/>
    <property type="match status" value="1"/>
</dbReference>
<accession>A0AAD6Z907</accession>
<keyword evidence="5" id="KW-0503">Monooxygenase</keyword>
<keyword evidence="3" id="KW-0274">FAD</keyword>